<dbReference type="PANTHER" id="PTHR10796:SF92">
    <property type="entry name" value="PATCHED-RELATED, ISOFORM A"/>
    <property type="match status" value="1"/>
</dbReference>
<evidence type="ECO:0000256" key="1">
    <source>
        <dbReference type="ARBA" id="ARBA00004141"/>
    </source>
</evidence>
<dbReference type="PANTHER" id="PTHR10796">
    <property type="entry name" value="PATCHED-RELATED"/>
    <property type="match status" value="1"/>
</dbReference>
<evidence type="ECO:0000313" key="7">
    <source>
        <dbReference type="EMBL" id="CAD7226798.1"/>
    </source>
</evidence>
<feature type="non-terminal residue" evidence="7">
    <location>
        <position position="483"/>
    </location>
</feature>
<dbReference type="PROSITE" id="PS50156">
    <property type="entry name" value="SSD"/>
    <property type="match status" value="1"/>
</dbReference>
<keyword evidence="5" id="KW-0472">Membrane</keyword>
<comment type="subcellular location">
    <subcellularLocation>
        <location evidence="1">Membrane</location>
        <topology evidence="1">Multi-pass membrane protein</topology>
    </subcellularLocation>
</comment>
<evidence type="ECO:0000256" key="6">
    <source>
        <dbReference type="ARBA" id="ARBA00023180"/>
    </source>
</evidence>
<name>A0A7R8WDI5_9CRUS</name>
<evidence type="ECO:0000256" key="3">
    <source>
        <dbReference type="ARBA" id="ARBA00022692"/>
    </source>
</evidence>
<dbReference type="Pfam" id="PF02460">
    <property type="entry name" value="Patched"/>
    <property type="match status" value="1"/>
</dbReference>
<sequence length="483" mass="54506">MSQQLALEHRSHDPKQSVRESGVRIVRRVLCCDIGRGNKFQSEEGVRMKRIRTCNLRFVDDSLKKWFYKLGYFIAGHSTYFVVIPVLVAICLTTGIQNYRYEEDAEYLFAPVNAKAKHDRALIQSYFKTNYSYFQLDRYTKKGRLGRVLVTAKDEGEVLRTTVFDEVLRLDAEIRNLTVQYEDRIYTYEDLCAQFDYKCIDNSVLQMSDVMDRIENGTVEVMFPVFVHPDTFAAIETAAGLGGVVLNKGDGESIVNSSKAVGLVYLIRDSNIWEDTSILESLFSSELSALFSSELSALFSSELSALFSSELSALFSSELTGGYFPLFPTPITSEGNLLRRRGYMWEKKFLQLMTNFESDEIDVFYFASRTIEEELEKNTDTISGEFTITIFIMVSFSVITCMMSDWVRSKPLVGLLGVISSVIATLAAFGLVMYLGMPFIGINMAAPFLILDNSYPPILTSIRGGAVDLPPQLTLAPVPFLFM</sequence>
<keyword evidence="3" id="KW-0812">Transmembrane</keyword>
<dbReference type="EMBL" id="OB660936">
    <property type="protein sequence ID" value="CAD7226798.1"/>
    <property type="molecule type" value="Genomic_DNA"/>
</dbReference>
<dbReference type="InterPro" id="IPR051697">
    <property type="entry name" value="Patched_domain-protein"/>
</dbReference>
<evidence type="ECO:0000256" key="2">
    <source>
        <dbReference type="ARBA" id="ARBA00005585"/>
    </source>
</evidence>
<dbReference type="OrthoDB" id="6505774at2759"/>
<keyword evidence="4" id="KW-1133">Transmembrane helix</keyword>
<keyword evidence="6" id="KW-0325">Glycoprotein</keyword>
<evidence type="ECO:0000256" key="5">
    <source>
        <dbReference type="ARBA" id="ARBA00023136"/>
    </source>
</evidence>
<dbReference type="AlphaFoldDB" id="A0A7R8WDI5"/>
<organism evidence="7">
    <name type="scientific">Cyprideis torosa</name>
    <dbReference type="NCBI Taxonomy" id="163714"/>
    <lineage>
        <taxon>Eukaryota</taxon>
        <taxon>Metazoa</taxon>
        <taxon>Ecdysozoa</taxon>
        <taxon>Arthropoda</taxon>
        <taxon>Crustacea</taxon>
        <taxon>Oligostraca</taxon>
        <taxon>Ostracoda</taxon>
        <taxon>Podocopa</taxon>
        <taxon>Podocopida</taxon>
        <taxon>Cytherocopina</taxon>
        <taxon>Cytheroidea</taxon>
        <taxon>Cytherideidae</taxon>
        <taxon>Cyprideis</taxon>
    </lineage>
</organism>
<comment type="similarity">
    <text evidence="2">Belongs to the patched family.</text>
</comment>
<gene>
    <name evidence="7" type="ORF">CTOB1V02_LOCUS4713</name>
</gene>
<dbReference type="InterPro" id="IPR000731">
    <property type="entry name" value="SSD"/>
</dbReference>
<evidence type="ECO:0000256" key="4">
    <source>
        <dbReference type="ARBA" id="ARBA00022989"/>
    </source>
</evidence>
<proteinExistence type="inferred from homology"/>
<reference evidence="7" key="1">
    <citation type="submission" date="2020-11" db="EMBL/GenBank/DDBJ databases">
        <authorList>
            <person name="Tran Van P."/>
        </authorList>
    </citation>
    <scope>NUCLEOTIDE SEQUENCE</scope>
</reference>
<accession>A0A7R8WDI5</accession>
<dbReference type="GO" id="GO:0016020">
    <property type="term" value="C:membrane"/>
    <property type="evidence" value="ECO:0007669"/>
    <property type="project" value="UniProtKB-SubCell"/>
</dbReference>
<protein>
    <submittedName>
        <fullName evidence="7">Uncharacterized protein</fullName>
    </submittedName>
</protein>
<dbReference type="InterPro" id="IPR003392">
    <property type="entry name" value="PTHD_SSD"/>
</dbReference>